<organism evidence="1 2">
    <name type="scientific">Rubripirellula reticaptiva</name>
    <dbReference type="NCBI Taxonomy" id="2528013"/>
    <lineage>
        <taxon>Bacteria</taxon>
        <taxon>Pseudomonadati</taxon>
        <taxon>Planctomycetota</taxon>
        <taxon>Planctomycetia</taxon>
        <taxon>Pirellulales</taxon>
        <taxon>Pirellulaceae</taxon>
        <taxon>Rubripirellula</taxon>
    </lineage>
</organism>
<reference evidence="1 2" key="1">
    <citation type="submission" date="2019-02" db="EMBL/GenBank/DDBJ databases">
        <title>Deep-cultivation of Planctomycetes and their phenomic and genomic characterization uncovers novel biology.</title>
        <authorList>
            <person name="Wiegand S."/>
            <person name="Jogler M."/>
            <person name="Boedeker C."/>
            <person name="Pinto D."/>
            <person name="Vollmers J."/>
            <person name="Rivas-Marin E."/>
            <person name="Kohn T."/>
            <person name="Peeters S.H."/>
            <person name="Heuer A."/>
            <person name="Rast P."/>
            <person name="Oberbeckmann S."/>
            <person name="Bunk B."/>
            <person name="Jeske O."/>
            <person name="Meyerdierks A."/>
            <person name="Storesund J.E."/>
            <person name="Kallscheuer N."/>
            <person name="Luecker S."/>
            <person name="Lage O.M."/>
            <person name="Pohl T."/>
            <person name="Merkel B.J."/>
            <person name="Hornburger P."/>
            <person name="Mueller R.-W."/>
            <person name="Bruemmer F."/>
            <person name="Labrenz M."/>
            <person name="Spormann A.M."/>
            <person name="Op Den Camp H."/>
            <person name="Overmann J."/>
            <person name="Amann R."/>
            <person name="Jetten M.S.M."/>
            <person name="Mascher T."/>
            <person name="Medema M.H."/>
            <person name="Devos D.P."/>
            <person name="Kaster A.-K."/>
            <person name="Ovreas L."/>
            <person name="Rohde M."/>
            <person name="Galperin M.Y."/>
            <person name="Jogler C."/>
        </authorList>
    </citation>
    <scope>NUCLEOTIDE SEQUENCE [LARGE SCALE GENOMIC DNA]</scope>
    <source>
        <strain evidence="1 2">Poly59</strain>
    </source>
</reference>
<gene>
    <name evidence="1" type="ORF">Poly59_53320</name>
</gene>
<evidence type="ECO:0000313" key="1">
    <source>
        <dbReference type="EMBL" id="TWU46390.1"/>
    </source>
</evidence>
<dbReference type="AlphaFoldDB" id="A0A5C6ECK3"/>
<evidence type="ECO:0000313" key="2">
    <source>
        <dbReference type="Proteomes" id="UP000317977"/>
    </source>
</evidence>
<dbReference type="Proteomes" id="UP000317977">
    <property type="component" value="Unassembled WGS sequence"/>
</dbReference>
<name>A0A5C6ECK3_9BACT</name>
<keyword evidence="2" id="KW-1185">Reference proteome</keyword>
<proteinExistence type="predicted"/>
<protein>
    <submittedName>
        <fullName evidence="1">Uncharacterized protein</fullName>
    </submittedName>
</protein>
<accession>A0A5C6ECK3</accession>
<comment type="caution">
    <text evidence="1">The sequence shown here is derived from an EMBL/GenBank/DDBJ whole genome shotgun (WGS) entry which is preliminary data.</text>
</comment>
<sequence>MIEENLQRSEIEREADRLTAGKRKPGMREHVLAWLLYCDGLPVDVRCPQCDNLMTVTPFPNADGATIQCECGLCSGSMRGL</sequence>
<dbReference type="EMBL" id="SJPX01000006">
    <property type="protein sequence ID" value="TWU46390.1"/>
    <property type="molecule type" value="Genomic_DNA"/>
</dbReference>